<protein>
    <submittedName>
        <fullName evidence="1">Uncharacterized protein</fullName>
    </submittedName>
</protein>
<accession>A0ACB7S7K5</accession>
<proteinExistence type="predicted"/>
<reference evidence="1" key="1">
    <citation type="submission" date="2020-05" db="EMBL/GenBank/DDBJ databases">
        <title>Large-scale comparative analyses of tick genomes elucidate their genetic diversity and vector capacities.</title>
        <authorList>
            <person name="Jia N."/>
            <person name="Wang J."/>
            <person name="Shi W."/>
            <person name="Du L."/>
            <person name="Sun Y."/>
            <person name="Zhan W."/>
            <person name="Jiang J."/>
            <person name="Wang Q."/>
            <person name="Zhang B."/>
            <person name="Ji P."/>
            <person name="Sakyi L.B."/>
            <person name="Cui X."/>
            <person name="Yuan T."/>
            <person name="Jiang B."/>
            <person name="Yang W."/>
            <person name="Lam T.T.-Y."/>
            <person name="Chang Q."/>
            <person name="Ding S."/>
            <person name="Wang X."/>
            <person name="Zhu J."/>
            <person name="Ruan X."/>
            <person name="Zhao L."/>
            <person name="Wei J."/>
            <person name="Que T."/>
            <person name="Du C."/>
            <person name="Cheng J."/>
            <person name="Dai P."/>
            <person name="Han X."/>
            <person name="Huang E."/>
            <person name="Gao Y."/>
            <person name="Liu J."/>
            <person name="Shao H."/>
            <person name="Ye R."/>
            <person name="Li L."/>
            <person name="Wei W."/>
            <person name="Wang X."/>
            <person name="Wang C."/>
            <person name="Yang T."/>
            <person name="Huo Q."/>
            <person name="Li W."/>
            <person name="Guo W."/>
            <person name="Chen H."/>
            <person name="Zhou L."/>
            <person name="Ni X."/>
            <person name="Tian J."/>
            <person name="Zhou Y."/>
            <person name="Sheng Y."/>
            <person name="Liu T."/>
            <person name="Pan Y."/>
            <person name="Xia L."/>
            <person name="Li J."/>
            <person name="Zhao F."/>
            <person name="Cao W."/>
        </authorList>
    </citation>
    <scope>NUCLEOTIDE SEQUENCE</scope>
    <source>
        <strain evidence="1">Hyas-2018</strain>
    </source>
</reference>
<organism evidence="1 2">
    <name type="scientific">Hyalomma asiaticum</name>
    <name type="common">Tick</name>
    <dbReference type="NCBI Taxonomy" id="266040"/>
    <lineage>
        <taxon>Eukaryota</taxon>
        <taxon>Metazoa</taxon>
        <taxon>Ecdysozoa</taxon>
        <taxon>Arthropoda</taxon>
        <taxon>Chelicerata</taxon>
        <taxon>Arachnida</taxon>
        <taxon>Acari</taxon>
        <taxon>Parasitiformes</taxon>
        <taxon>Ixodida</taxon>
        <taxon>Ixodoidea</taxon>
        <taxon>Ixodidae</taxon>
        <taxon>Hyalomminae</taxon>
        <taxon>Hyalomma</taxon>
    </lineage>
</organism>
<comment type="caution">
    <text evidence="1">The sequence shown here is derived from an EMBL/GenBank/DDBJ whole genome shotgun (WGS) entry which is preliminary data.</text>
</comment>
<evidence type="ECO:0000313" key="1">
    <source>
        <dbReference type="EMBL" id="KAH6929879.1"/>
    </source>
</evidence>
<sequence>MFLSQSPHEKEDRKQADAMHYVERDGCFLSGCYVLTARSLERAWPCEVEHQVRKVEALSALNLERVNPEVLTALSAEVRRSPSNHVRSSLQVLTAATMQKIKDPEKMALFGLRAFKKHKEVIPLVAIMSVATIGCIGFSMYTMTKPDVQCSRKDEIPSWMRYSADKTQKLYTADKNWKLDERAVEVEKLRKEIGSTH</sequence>
<name>A0ACB7S7K5_HYAAI</name>
<dbReference type="EMBL" id="CM023485">
    <property type="protein sequence ID" value="KAH6929879.1"/>
    <property type="molecule type" value="Genomic_DNA"/>
</dbReference>
<gene>
    <name evidence="1" type="ORF">HPB50_006442</name>
</gene>
<evidence type="ECO:0000313" key="2">
    <source>
        <dbReference type="Proteomes" id="UP000821845"/>
    </source>
</evidence>
<keyword evidence="2" id="KW-1185">Reference proteome</keyword>
<dbReference type="Proteomes" id="UP000821845">
    <property type="component" value="Chromosome 5"/>
</dbReference>